<dbReference type="EMBL" id="JH993039">
    <property type="protein sequence ID" value="EKX39444.1"/>
    <property type="molecule type" value="Genomic_DNA"/>
</dbReference>
<dbReference type="AlphaFoldDB" id="L1IU65"/>
<evidence type="ECO:0000256" key="1">
    <source>
        <dbReference type="SAM" id="MobiDB-lite"/>
    </source>
</evidence>
<feature type="compositionally biased region" description="Basic and acidic residues" evidence="1">
    <location>
        <begin position="211"/>
        <end position="223"/>
    </location>
</feature>
<feature type="compositionally biased region" description="Basic residues" evidence="1">
    <location>
        <begin position="284"/>
        <end position="295"/>
    </location>
</feature>
<dbReference type="EnsemblProtists" id="EKX39444">
    <property type="protein sequence ID" value="EKX39444"/>
    <property type="gene ID" value="GUITHDRAFT_114404"/>
</dbReference>
<gene>
    <name evidence="2" type="ORF">GUITHDRAFT_114404</name>
</gene>
<sequence length="318" mass="34838">MEFDEIMKRIGSNPAMFGGKDDLISRFMRRCDDDVERISVLSECFDESIHNSMGARSVRSMASDFSCSTADLPARQQQAVNFSVSSENLVQAESRARDLHHIASQDWQATSDVAYDENHGSYDDTPCSLLIADPATGRATLSPVANQEEEEEVRRQSEGAGTGGLGVGQEELYCADSLIGHSSMSEYETASLEGERVGAGSSDDSADSEQDVEKPHCAADRSHATGAEEVEGLEACNGEVEKVLQEAGRGREEEVSKDLLSKSQEELERELEWTKFALESRRQYLRSKRSKAGRRQGRDGGEAGEEIGEAAGRRRLEA</sequence>
<protein>
    <submittedName>
        <fullName evidence="2 3">Uncharacterized protein</fullName>
    </submittedName>
</protein>
<feature type="region of interest" description="Disordered" evidence="1">
    <location>
        <begin position="142"/>
        <end position="167"/>
    </location>
</feature>
<dbReference type="GeneID" id="17296229"/>
<evidence type="ECO:0000313" key="3">
    <source>
        <dbReference type="EnsemblProtists" id="EKX39444"/>
    </source>
</evidence>
<reference evidence="4" key="2">
    <citation type="submission" date="2012-11" db="EMBL/GenBank/DDBJ databases">
        <authorList>
            <person name="Kuo A."/>
            <person name="Curtis B.A."/>
            <person name="Tanifuji G."/>
            <person name="Burki F."/>
            <person name="Gruber A."/>
            <person name="Irimia M."/>
            <person name="Maruyama S."/>
            <person name="Arias M.C."/>
            <person name="Ball S.G."/>
            <person name="Gile G.H."/>
            <person name="Hirakawa Y."/>
            <person name="Hopkins J.F."/>
            <person name="Rensing S.A."/>
            <person name="Schmutz J."/>
            <person name="Symeonidi A."/>
            <person name="Elias M."/>
            <person name="Eveleigh R.J."/>
            <person name="Herman E.K."/>
            <person name="Klute M.J."/>
            <person name="Nakayama T."/>
            <person name="Obornik M."/>
            <person name="Reyes-Prieto A."/>
            <person name="Armbrust E.V."/>
            <person name="Aves S.J."/>
            <person name="Beiko R.G."/>
            <person name="Coutinho P."/>
            <person name="Dacks J.B."/>
            <person name="Durnford D.G."/>
            <person name="Fast N.M."/>
            <person name="Green B.R."/>
            <person name="Grisdale C."/>
            <person name="Hempe F."/>
            <person name="Henrissat B."/>
            <person name="Hoppner M.P."/>
            <person name="Ishida K.-I."/>
            <person name="Kim E."/>
            <person name="Koreny L."/>
            <person name="Kroth P.G."/>
            <person name="Liu Y."/>
            <person name="Malik S.-B."/>
            <person name="Maier U.G."/>
            <person name="McRose D."/>
            <person name="Mock T."/>
            <person name="Neilson J.A."/>
            <person name="Onodera N.T."/>
            <person name="Poole A.M."/>
            <person name="Pritham E.J."/>
            <person name="Richards T.A."/>
            <person name="Rocap G."/>
            <person name="Roy S.W."/>
            <person name="Sarai C."/>
            <person name="Schaack S."/>
            <person name="Shirato S."/>
            <person name="Slamovits C.H."/>
            <person name="Spencer D.F."/>
            <person name="Suzuki S."/>
            <person name="Worden A.Z."/>
            <person name="Zauner S."/>
            <person name="Barry K."/>
            <person name="Bell C."/>
            <person name="Bharti A.K."/>
            <person name="Crow J.A."/>
            <person name="Grimwood J."/>
            <person name="Kramer R."/>
            <person name="Lindquist E."/>
            <person name="Lucas S."/>
            <person name="Salamov A."/>
            <person name="McFadden G.I."/>
            <person name="Lane C.E."/>
            <person name="Keeling P.J."/>
            <person name="Gray M.W."/>
            <person name="Grigoriev I.V."/>
            <person name="Archibald J.M."/>
        </authorList>
    </citation>
    <scope>NUCLEOTIDE SEQUENCE</scope>
    <source>
        <strain evidence="4">CCMP2712</strain>
    </source>
</reference>
<proteinExistence type="predicted"/>
<dbReference type="KEGG" id="gtt:GUITHDRAFT_114404"/>
<dbReference type="Proteomes" id="UP000011087">
    <property type="component" value="Unassembled WGS sequence"/>
</dbReference>
<reference evidence="2 4" key="1">
    <citation type="journal article" date="2012" name="Nature">
        <title>Algal genomes reveal evolutionary mosaicism and the fate of nucleomorphs.</title>
        <authorList>
            <consortium name="DOE Joint Genome Institute"/>
            <person name="Curtis B.A."/>
            <person name="Tanifuji G."/>
            <person name="Burki F."/>
            <person name="Gruber A."/>
            <person name="Irimia M."/>
            <person name="Maruyama S."/>
            <person name="Arias M.C."/>
            <person name="Ball S.G."/>
            <person name="Gile G.H."/>
            <person name="Hirakawa Y."/>
            <person name="Hopkins J.F."/>
            <person name="Kuo A."/>
            <person name="Rensing S.A."/>
            <person name="Schmutz J."/>
            <person name="Symeonidi A."/>
            <person name="Elias M."/>
            <person name="Eveleigh R.J."/>
            <person name="Herman E.K."/>
            <person name="Klute M.J."/>
            <person name="Nakayama T."/>
            <person name="Obornik M."/>
            <person name="Reyes-Prieto A."/>
            <person name="Armbrust E.V."/>
            <person name="Aves S.J."/>
            <person name="Beiko R.G."/>
            <person name="Coutinho P."/>
            <person name="Dacks J.B."/>
            <person name="Durnford D.G."/>
            <person name="Fast N.M."/>
            <person name="Green B.R."/>
            <person name="Grisdale C.J."/>
            <person name="Hempel F."/>
            <person name="Henrissat B."/>
            <person name="Hoppner M.P."/>
            <person name="Ishida K."/>
            <person name="Kim E."/>
            <person name="Koreny L."/>
            <person name="Kroth P.G."/>
            <person name="Liu Y."/>
            <person name="Malik S.B."/>
            <person name="Maier U.G."/>
            <person name="McRose D."/>
            <person name="Mock T."/>
            <person name="Neilson J.A."/>
            <person name="Onodera N.T."/>
            <person name="Poole A.M."/>
            <person name="Pritham E.J."/>
            <person name="Richards T.A."/>
            <person name="Rocap G."/>
            <person name="Roy S.W."/>
            <person name="Sarai C."/>
            <person name="Schaack S."/>
            <person name="Shirato S."/>
            <person name="Slamovits C.H."/>
            <person name="Spencer D.F."/>
            <person name="Suzuki S."/>
            <person name="Worden A.Z."/>
            <person name="Zauner S."/>
            <person name="Barry K."/>
            <person name="Bell C."/>
            <person name="Bharti A.K."/>
            <person name="Crow J.A."/>
            <person name="Grimwood J."/>
            <person name="Kramer R."/>
            <person name="Lindquist E."/>
            <person name="Lucas S."/>
            <person name="Salamov A."/>
            <person name="McFadden G.I."/>
            <person name="Lane C.E."/>
            <person name="Keeling P.J."/>
            <person name="Gray M.W."/>
            <person name="Grigoriev I.V."/>
            <person name="Archibald J.M."/>
        </authorList>
    </citation>
    <scope>NUCLEOTIDE SEQUENCE</scope>
    <source>
        <strain evidence="2 4">CCMP2712</strain>
    </source>
</reference>
<name>L1IU65_GUITC</name>
<evidence type="ECO:0000313" key="4">
    <source>
        <dbReference type="Proteomes" id="UP000011087"/>
    </source>
</evidence>
<organism evidence="2">
    <name type="scientific">Guillardia theta (strain CCMP2712)</name>
    <name type="common">Cryptophyte</name>
    <dbReference type="NCBI Taxonomy" id="905079"/>
    <lineage>
        <taxon>Eukaryota</taxon>
        <taxon>Cryptophyceae</taxon>
        <taxon>Pyrenomonadales</taxon>
        <taxon>Geminigeraceae</taxon>
        <taxon>Guillardia</taxon>
    </lineage>
</organism>
<feature type="region of interest" description="Disordered" evidence="1">
    <location>
        <begin position="284"/>
        <end position="318"/>
    </location>
</feature>
<keyword evidence="4" id="KW-1185">Reference proteome</keyword>
<dbReference type="RefSeq" id="XP_005826424.1">
    <property type="nucleotide sequence ID" value="XM_005826367.1"/>
</dbReference>
<dbReference type="HOGENOM" id="CLU_875649_0_0_1"/>
<dbReference type="PaxDb" id="55529-EKX39444"/>
<feature type="region of interest" description="Disordered" evidence="1">
    <location>
        <begin position="186"/>
        <end position="233"/>
    </location>
</feature>
<evidence type="ECO:0000313" key="2">
    <source>
        <dbReference type="EMBL" id="EKX39444.1"/>
    </source>
</evidence>
<accession>L1IU65</accession>
<reference evidence="3" key="3">
    <citation type="submission" date="2016-03" db="UniProtKB">
        <authorList>
            <consortium name="EnsemblProtists"/>
        </authorList>
    </citation>
    <scope>IDENTIFICATION</scope>
</reference>